<name>A0AAD8S5H6_LOLMU</name>
<sequence length="402" mass="45707">MACRRSPRLHPQIHASEDGARMTGHIRRRRGKSLAQPDSLPDDDDMLREILLRLPPQPSSLLRASAVCKRWRGLVTDPRFFNQFYAHHRKPPLLGVFLRRNQGRGVVFNPILDPPDCIPPRRFDLGRCRSRDGYELLDCRHGLVLIKIRSRTEVVVWDPITSEQRRLAITPKFQMSVFNGAVLCAASDQGHIHGSCHSSPFKVVLMSGYKQFDQPLACVYSSETGIWGNLILTEVRCEISRKPAILVGNSLYWLCKGDDILEFDLGEHSLSVIRGLPVTNDILFKNRQVIRAEHGAIGYAILSYPHFQMWQREVNGHGGVTWVPWKTIEMHSILELPPLTEEVVALLLGYDDDSDVIFLSVSGNTYMVQLKSMQSTKLYETIDTYHHHPFKSFYTPGAAMVD</sequence>
<evidence type="ECO:0000259" key="2">
    <source>
        <dbReference type="SMART" id="SM00256"/>
    </source>
</evidence>
<gene>
    <name evidence="3" type="ORF">QYE76_062322</name>
</gene>
<dbReference type="Pfam" id="PF00646">
    <property type="entry name" value="F-box"/>
    <property type="match status" value="1"/>
</dbReference>
<feature type="region of interest" description="Disordered" evidence="1">
    <location>
        <begin position="1"/>
        <end position="42"/>
    </location>
</feature>
<dbReference type="EMBL" id="JAUUTY010000004">
    <property type="protein sequence ID" value="KAK1644517.1"/>
    <property type="molecule type" value="Genomic_DNA"/>
</dbReference>
<evidence type="ECO:0000313" key="3">
    <source>
        <dbReference type="EMBL" id="KAK1644517.1"/>
    </source>
</evidence>
<dbReference type="SMART" id="SM00256">
    <property type="entry name" value="FBOX"/>
    <property type="match status" value="1"/>
</dbReference>
<evidence type="ECO:0000313" key="4">
    <source>
        <dbReference type="Proteomes" id="UP001231189"/>
    </source>
</evidence>
<dbReference type="InterPro" id="IPR056594">
    <property type="entry name" value="AT5G49610-like_b-prop"/>
</dbReference>
<dbReference type="Gene3D" id="1.20.1280.50">
    <property type="match status" value="1"/>
</dbReference>
<dbReference type="InterPro" id="IPR036047">
    <property type="entry name" value="F-box-like_dom_sf"/>
</dbReference>
<dbReference type="PANTHER" id="PTHR32133">
    <property type="entry name" value="OS07G0120400 PROTEIN"/>
    <property type="match status" value="1"/>
</dbReference>
<organism evidence="3 4">
    <name type="scientific">Lolium multiflorum</name>
    <name type="common">Italian ryegrass</name>
    <name type="synonym">Lolium perenne subsp. multiflorum</name>
    <dbReference type="NCBI Taxonomy" id="4521"/>
    <lineage>
        <taxon>Eukaryota</taxon>
        <taxon>Viridiplantae</taxon>
        <taxon>Streptophyta</taxon>
        <taxon>Embryophyta</taxon>
        <taxon>Tracheophyta</taxon>
        <taxon>Spermatophyta</taxon>
        <taxon>Magnoliopsida</taxon>
        <taxon>Liliopsida</taxon>
        <taxon>Poales</taxon>
        <taxon>Poaceae</taxon>
        <taxon>BOP clade</taxon>
        <taxon>Pooideae</taxon>
        <taxon>Poodae</taxon>
        <taxon>Poeae</taxon>
        <taxon>Poeae Chloroplast Group 2 (Poeae type)</taxon>
        <taxon>Loliodinae</taxon>
        <taxon>Loliinae</taxon>
        <taxon>Lolium</taxon>
    </lineage>
</organism>
<accession>A0AAD8S5H6</accession>
<feature type="domain" description="F-box" evidence="2">
    <location>
        <begin position="40"/>
        <end position="84"/>
    </location>
</feature>
<evidence type="ECO:0000256" key="1">
    <source>
        <dbReference type="SAM" id="MobiDB-lite"/>
    </source>
</evidence>
<comment type="caution">
    <text evidence="3">The sequence shown here is derived from an EMBL/GenBank/DDBJ whole genome shotgun (WGS) entry which is preliminary data.</text>
</comment>
<dbReference type="AlphaFoldDB" id="A0AAD8S5H6"/>
<proteinExistence type="predicted"/>
<reference evidence="3" key="1">
    <citation type="submission" date="2023-07" db="EMBL/GenBank/DDBJ databases">
        <title>A chromosome-level genome assembly of Lolium multiflorum.</title>
        <authorList>
            <person name="Chen Y."/>
            <person name="Copetti D."/>
            <person name="Kolliker R."/>
            <person name="Studer B."/>
        </authorList>
    </citation>
    <scope>NUCLEOTIDE SEQUENCE</scope>
    <source>
        <strain evidence="3">02402/16</strain>
        <tissue evidence="3">Leaf</tissue>
    </source>
</reference>
<dbReference type="Pfam" id="PF23635">
    <property type="entry name" value="Beta-prop_AT5G49610-like"/>
    <property type="match status" value="1"/>
</dbReference>
<dbReference type="CDD" id="cd22157">
    <property type="entry name" value="F-box_AtFBW1-like"/>
    <property type="match status" value="1"/>
</dbReference>
<dbReference type="Proteomes" id="UP001231189">
    <property type="component" value="Unassembled WGS sequence"/>
</dbReference>
<keyword evidence="4" id="KW-1185">Reference proteome</keyword>
<dbReference type="InterPro" id="IPR001810">
    <property type="entry name" value="F-box_dom"/>
</dbReference>
<dbReference type="SUPFAM" id="SSF81383">
    <property type="entry name" value="F-box domain"/>
    <property type="match status" value="1"/>
</dbReference>
<dbReference type="PANTHER" id="PTHR32133:SF266">
    <property type="entry name" value="F-BOX DOMAIN-CONTAINING PROTEIN"/>
    <property type="match status" value="1"/>
</dbReference>
<protein>
    <recommendedName>
        <fullName evidence="2">F-box domain-containing protein</fullName>
    </recommendedName>
</protein>